<sequence length="517" mass="56600">MNVVTGEEMHQIDRYTIEEIGLKAELLMENAGLAFVSSILHLMNKKTAKIAVLIGVGNNGGDGFVISRSLLEKGYQVDVWLIPPVKKVKGTARYHMEVFKKCGYEFTSYEAITCEDLVRNLKGKTHVIDAMLGTGLVGPLRQPYKEIIEQVNQLECQIISVDLPSGLPANGNSCITDAIKASRTITLQCPKLGAYTFPSREYYGDLTIVDIGIPKLAIKQIDSERFLWTEENVACSLPVRKPSSHKGSHGKGLIIAGSRTMTGAPILTAKACHRLGAGLVTLALPDTIINTVASQLIESTFHLCPSVNGEINSLNLDDELMNRFDAIAVGPGLGRNNNGEFIETLLHDFDKPIVIDADGLFYLKDFLTILAKRKGTTILTPHLGEFAYLINEPIAKVEKNRFQVSRDFAVKYGVYLVLKGPYTVVTTPGGQQFINTSGNPSLAKGGSGDVLTGMVLALLMQQKDLQSAISNSIFLHGMAADYLISHEYSPLSVMASDLINIMPKVLNSIQNRYHKYR</sequence>
<keyword evidence="5 18" id="KW-0479">Metal-binding</keyword>
<dbReference type="SUPFAM" id="SSF53613">
    <property type="entry name" value="Ribokinase-like"/>
    <property type="match status" value="1"/>
</dbReference>
<comment type="catalytic activity">
    <reaction evidence="15 17 19">
        <text>(6S)-NADHX + ADP = AMP + phosphate + NADH + H(+)</text>
        <dbReference type="Rhea" id="RHEA:32223"/>
        <dbReference type="ChEBI" id="CHEBI:15378"/>
        <dbReference type="ChEBI" id="CHEBI:43474"/>
        <dbReference type="ChEBI" id="CHEBI:57945"/>
        <dbReference type="ChEBI" id="CHEBI:64074"/>
        <dbReference type="ChEBI" id="CHEBI:456215"/>
        <dbReference type="ChEBI" id="CHEBI:456216"/>
        <dbReference type="EC" id="4.2.1.136"/>
    </reaction>
</comment>
<feature type="domain" description="YjeF N-terminal" evidence="21">
    <location>
        <begin position="9"/>
        <end position="219"/>
    </location>
</feature>
<dbReference type="OrthoDB" id="9806925at2"/>
<evidence type="ECO:0000256" key="4">
    <source>
        <dbReference type="ARBA" id="ARBA00009524"/>
    </source>
</evidence>
<dbReference type="EC" id="4.2.1.136" evidence="19"/>
<feature type="binding site" evidence="17">
    <location>
        <begin position="419"/>
        <end position="423"/>
    </location>
    <ligand>
        <name>AMP</name>
        <dbReference type="ChEBI" id="CHEBI:456215"/>
    </ligand>
</feature>
<keyword evidence="6 17" id="KW-0547">Nucleotide-binding</keyword>
<feature type="binding site" evidence="18">
    <location>
        <begin position="133"/>
        <end position="139"/>
    </location>
    <ligand>
        <name>(6S)-NADPHX</name>
        <dbReference type="ChEBI" id="CHEBI:64076"/>
    </ligand>
</feature>
<dbReference type="HAMAP" id="MF_01966">
    <property type="entry name" value="NADHX_epimerase"/>
    <property type="match status" value="1"/>
</dbReference>
<comment type="catalytic activity">
    <reaction evidence="16 17 19">
        <text>(6S)-NADPHX + ADP = AMP + phosphate + NADPH + H(+)</text>
        <dbReference type="Rhea" id="RHEA:32235"/>
        <dbReference type="ChEBI" id="CHEBI:15378"/>
        <dbReference type="ChEBI" id="CHEBI:43474"/>
        <dbReference type="ChEBI" id="CHEBI:57783"/>
        <dbReference type="ChEBI" id="CHEBI:64076"/>
        <dbReference type="ChEBI" id="CHEBI:456215"/>
        <dbReference type="ChEBI" id="CHEBI:456216"/>
        <dbReference type="EC" id="4.2.1.136"/>
    </reaction>
</comment>
<keyword evidence="23" id="KW-1185">Reference proteome</keyword>
<accession>A0A1S2LSJ5</accession>
<comment type="caution">
    <text evidence="22">The sequence shown here is derived from an EMBL/GenBank/DDBJ whole genome shotgun (WGS) entry which is preliminary data.</text>
</comment>
<feature type="binding site" evidence="18">
    <location>
        <position position="129"/>
    </location>
    <ligand>
        <name>K(+)</name>
        <dbReference type="ChEBI" id="CHEBI:29103"/>
    </ligand>
</feature>
<comment type="cofactor">
    <cofactor evidence="18 19">
        <name>K(+)</name>
        <dbReference type="ChEBI" id="CHEBI:29103"/>
    </cofactor>
    <text evidence="18 19">Binds 1 potassium ion per subunit.</text>
</comment>
<comment type="function">
    <text evidence="14 19">Bifunctional enzyme that catalyzes the epimerization of the S- and R-forms of NAD(P)HX and the dehydration of the S-form of NAD(P)HX at the expense of ADP, which is converted to AMP. This allows the repair of both epimers of NAD(P)HX, a damaged form of NAD(P)H that is a result of enzymatic or heat-dependent hydration.</text>
</comment>
<dbReference type="HAMAP" id="MF_01965">
    <property type="entry name" value="NADHX_dehydratase"/>
    <property type="match status" value="1"/>
</dbReference>
<evidence type="ECO:0000256" key="1">
    <source>
        <dbReference type="ARBA" id="ARBA00000013"/>
    </source>
</evidence>
<evidence type="ECO:0000256" key="15">
    <source>
        <dbReference type="ARBA" id="ARBA00048238"/>
    </source>
</evidence>
<dbReference type="GO" id="GO:0110051">
    <property type="term" value="P:metabolite repair"/>
    <property type="evidence" value="ECO:0007669"/>
    <property type="project" value="TreeGrafter"/>
</dbReference>
<keyword evidence="8 17" id="KW-0521">NADP</keyword>
<dbReference type="PANTHER" id="PTHR12592:SF0">
    <property type="entry name" value="ATP-DEPENDENT (S)-NAD(P)H-HYDRATE DEHYDRATASE"/>
    <property type="match status" value="1"/>
</dbReference>
<dbReference type="NCBIfam" id="TIGR00196">
    <property type="entry name" value="yjeF_cterm"/>
    <property type="match status" value="1"/>
</dbReference>
<feature type="binding site" evidence="18">
    <location>
        <position position="59"/>
    </location>
    <ligand>
        <name>K(+)</name>
        <dbReference type="ChEBI" id="CHEBI:29103"/>
    </ligand>
</feature>
<dbReference type="Pfam" id="PF01256">
    <property type="entry name" value="Carb_kinase"/>
    <property type="match status" value="1"/>
</dbReference>
<dbReference type="GO" id="GO:0052856">
    <property type="term" value="F:NAD(P)HX epimerase activity"/>
    <property type="evidence" value="ECO:0007669"/>
    <property type="project" value="UniProtKB-UniRule"/>
</dbReference>
<dbReference type="GO" id="GO:0046496">
    <property type="term" value="P:nicotinamide nucleotide metabolic process"/>
    <property type="evidence" value="ECO:0007669"/>
    <property type="project" value="UniProtKB-UniRule"/>
</dbReference>
<evidence type="ECO:0000256" key="19">
    <source>
        <dbReference type="PIRNR" id="PIRNR017184"/>
    </source>
</evidence>
<feature type="binding site" evidence="18">
    <location>
        <begin position="58"/>
        <end position="62"/>
    </location>
    <ligand>
        <name>(6S)-NADPHX</name>
        <dbReference type="ChEBI" id="CHEBI:64076"/>
    </ligand>
</feature>
<comment type="similarity">
    <text evidence="17">Belongs to the NnrD/CARKD family.</text>
</comment>
<dbReference type="InterPro" id="IPR030677">
    <property type="entry name" value="Nnr"/>
</dbReference>
<evidence type="ECO:0000256" key="13">
    <source>
        <dbReference type="ARBA" id="ARBA00023268"/>
    </source>
</evidence>
<dbReference type="InterPro" id="IPR017953">
    <property type="entry name" value="Carbohydrate_kinase_pred_CS"/>
</dbReference>
<evidence type="ECO:0000256" key="6">
    <source>
        <dbReference type="ARBA" id="ARBA00022741"/>
    </source>
</evidence>
<dbReference type="GO" id="GO:0052855">
    <property type="term" value="F:ADP-dependent NAD(P)H-hydrate dehydratase activity"/>
    <property type="evidence" value="ECO:0007669"/>
    <property type="project" value="UniProtKB-UniRule"/>
</dbReference>
<keyword evidence="7 17" id="KW-0067">ATP-binding</keyword>
<evidence type="ECO:0000256" key="7">
    <source>
        <dbReference type="ARBA" id="ARBA00022840"/>
    </source>
</evidence>
<dbReference type="Gene3D" id="3.40.50.10260">
    <property type="entry name" value="YjeF N-terminal domain"/>
    <property type="match status" value="1"/>
</dbReference>
<evidence type="ECO:0000256" key="3">
    <source>
        <dbReference type="ARBA" id="ARBA00006001"/>
    </source>
</evidence>
<feature type="binding site" evidence="17">
    <location>
        <position position="264"/>
    </location>
    <ligand>
        <name>(6S)-NADPHX</name>
        <dbReference type="ChEBI" id="CHEBI:64076"/>
    </ligand>
</feature>
<evidence type="ECO:0000256" key="12">
    <source>
        <dbReference type="ARBA" id="ARBA00023239"/>
    </source>
</evidence>
<feature type="binding site" evidence="18">
    <location>
        <position position="144"/>
    </location>
    <ligand>
        <name>(6S)-NADPHX</name>
        <dbReference type="ChEBI" id="CHEBI:64076"/>
    </ligand>
</feature>
<comment type="subunit">
    <text evidence="17">Homotetramer.</text>
</comment>
<feature type="binding site" evidence="18">
    <location>
        <position position="162"/>
    </location>
    <ligand>
        <name>(6S)-NADPHX</name>
        <dbReference type="ChEBI" id="CHEBI:64076"/>
    </ligand>
</feature>
<dbReference type="NCBIfam" id="TIGR00197">
    <property type="entry name" value="yjeF_nterm"/>
    <property type="match status" value="1"/>
</dbReference>
<evidence type="ECO:0000313" key="22">
    <source>
        <dbReference type="EMBL" id="OIJ15103.1"/>
    </source>
</evidence>
<comment type="catalytic activity">
    <reaction evidence="1 18 19">
        <text>(6R)-NADHX = (6S)-NADHX</text>
        <dbReference type="Rhea" id="RHEA:32215"/>
        <dbReference type="ChEBI" id="CHEBI:64074"/>
        <dbReference type="ChEBI" id="CHEBI:64075"/>
        <dbReference type="EC" id="5.1.99.6"/>
    </reaction>
</comment>
<dbReference type="PROSITE" id="PS51385">
    <property type="entry name" value="YJEF_N"/>
    <property type="match status" value="1"/>
</dbReference>
<dbReference type="GO" id="GO:0005524">
    <property type="term" value="F:ATP binding"/>
    <property type="evidence" value="ECO:0007669"/>
    <property type="project" value="UniProtKB-UniRule"/>
</dbReference>
<organism evidence="22 23">
    <name type="scientific">Anaerobacillus alkalilacustris</name>
    <dbReference type="NCBI Taxonomy" id="393763"/>
    <lineage>
        <taxon>Bacteria</taxon>
        <taxon>Bacillati</taxon>
        <taxon>Bacillota</taxon>
        <taxon>Bacilli</taxon>
        <taxon>Bacillales</taxon>
        <taxon>Bacillaceae</taxon>
        <taxon>Anaerobacillus</taxon>
    </lineage>
</organism>
<proteinExistence type="inferred from homology"/>
<evidence type="ECO:0000256" key="17">
    <source>
        <dbReference type="HAMAP-Rule" id="MF_01965"/>
    </source>
</evidence>
<evidence type="ECO:0000256" key="16">
    <source>
        <dbReference type="ARBA" id="ARBA00049209"/>
    </source>
</evidence>
<dbReference type="PROSITE" id="PS01050">
    <property type="entry name" value="YJEF_C_2"/>
    <property type="match status" value="1"/>
</dbReference>
<evidence type="ECO:0000256" key="11">
    <source>
        <dbReference type="ARBA" id="ARBA00023235"/>
    </source>
</evidence>
<feature type="binding site" evidence="17">
    <location>
        <position position="332"/>
    </location>
    <ligand>
        <name>(6S)-NADPHX</name>
        <dbReference type="ChEBI" id="CHEBI:64076"/>
    </ligand>
</feature>
<evidence type="ECO:0000256" key="18">
    <source>
        <dbReference type="HAMAP-Rule" id="MF_01966"/>
    </source>
</evidence>
<keyword evidence="10 17" id="KW-0520">NAD</keyword>
<dbReference type="PIRSF" id="PIRSF017184">
    <property type="entry name" value="Nnr"/>
    <property type="match status" value="1"/>
</dbReference>
<evidence type="ECO:0000256" key="10">
    <source>
        <dbReference type="ARBA" id="ARBA00023027"/>
    </source>
</evidence>
<dbReference type="EMBL" id="MLQR01000014">
    <property type="protein sequence ID" value="OIJ15103.1"/>
    <property type="molecule type" value="Genomic_DNA"/>
</dbReference>
<dbReference type="PROSITE" id="PS51383">
    <property type="entry name" value="YJEF_C_3"/>
    <property type="match status" value="1"/>
</dbReference>
<dbReference type="PANTHER" id="PTHR12592">
    <property type="entry name" value="ATP-DEPENDENT (S)-NAD(P)H-HYDRATE DEHYDRATASE FAMILY MEMBER"/>
    <property type="match status" value="1"/>
</dbReference>
<dbReference type="Gene3D" id="3.40.1190.20">
    <property type="match status" value="1"/>
</dbReference>
<dbReference type="InterPro" id="IPR000631">
    <property type="entry name" value="CARKD"/>
</dbReference>
<feature type="domain" description="YjeF C-terminal" evidence="20">
    <location>
        <begin position="229"/>
        <end position="509"/>
    </location>
</feature>
<evidence type="ECO:0000256" key="14">
    <source>
        <dbReference type="ARBA" id="ARBA00025153"/>
    </source>
</evidence>
<dbReference type="InterPro" id="IPR004443">
    <property type="entry name" value="YjeF_N_dom"/>
</dbReference>
<dbReference type="SUPFAM" id="SSF64153">
    <property type="entry name" value="YjeF N-terminal domain-like"/>
    <property type="match status" value="1"/>
</dbReference>
<keyword evidence="12 17" id="KW-0456">Lyase</keyword>
<feature type="binding site" evidence="18">
    <location>
        <position position="165"/>
    </location>
    <ligand>
        <name>K(+)</name>
        <dbReference type="ChEBI" id="CHEBI:29103"/>
    </ligand>
</feature>
<reference evidence="22 23" key="1">
    <citation type="submission" date="2016-10" db="EMBL/GenBank/DDBJ databases">
        <title>Draft genome sequences of four alkaliphilic bacteria belonging to the Anaerobacillus genus.</title>
        <authorList>
            <person name="Bassil N.M."/>
            <person name="Lloyd J.R."/>
        </authorList>
    </citation>
    <scope>NUCLEOTIDE SEQUENCE [LARGE SCALE GENOMIC DNA]</scope>
    <source>
        <strain evidence="22 23">DSM 18345</strain>
    </source>
</reference>
<feature type="binding site" evidence="17">
    <location>
        <position position="382"/>
    </location>
    <ligand>
        <name>(6S)-NADPHX</name>
        <dbReference type="ChEBI" id="CHEBI:64076"/>
    </ligand>
</feature>
<keyword evidence="9 18" id="KW-0630">Potassium</keyword>
<keyword evidence="13" id="KW-0511">Multifunctional enzyme</keyword>
<evidence type="ECO:0000259" key="21">
    <source>
        <dbReference type="PROSITE" id="PS51385"/>
    </source>
</evidence>
<comment type="similarity">
    <text evidence="4 19">In the C-terminal section; belongs to the NnrD/CARKD family.</text>
</comment>
<dbReference type="CDD" id="cd01171">
    <property type="entry name" value="YXKO-related"/>
    <property type="match status" value="1"/>
</dbReference>
<comment type="cofactor">
    <cofactor evidence="17">
        <name>Mg(2+)</name>
        <dbReference type="ChEBI" id="CHEBI:18420"/>
    </cofactor>
</comment>
<name>A0A1S2LSJ5_9BACI</name>
<comment type="function">
    <text evidence="17">Catalyzes the dehydration of the S-form of NAD(P)HX at the expense of ADP, which is converted to AMP. Together with NAD(P)HX epimerase, which catalyzes the epimerization of the S- and R-forms, the enzyme allows the repair of both epimers of NAD(P)HX, a damaged form of NAD(P)H that is a result of enzymatic or heat-dependent hydration.</text>
</comment>
<evidence type="ECO:0000313" key="23">
    <source>
        <dbReference type="Proteomes" id="UP000179524"/>
    </source>
</evidence>
<feature type="binding site" evidence="17">
    <location>
        <position position="448"/>
    </location>
    <ligand>
        <name>AMP</name>
        <dbReference type="ChEBI" id="CHEBI:456215"/>
    </ligand>
</feature>
<comment type="similarity">
    <text evidence="18">Belongs to the NnrE/AIBP family.</text>
</comment>
<comment type="similarity">
    <text evidence="3 19">In the N-terminal section; belongs to the NnrE/AIBP family.</text>
</comment>
<evidence type="ECO:0000256" key="5">
    <source>
        <dbReference type="ARBA" id="ARBA00022723"/>
    </source>
</evidence>
<evidence type="ECO:0000256" key="8">
    <source>
        <dbReference type="ARBA" id="ARBA00022857"/>
    </source>
</evidence>
<protein>
    <recommendedName>
        <fullName evidence="19">Bifunctional NAD(P)H-hydrate repair enzyme</fullName>
    </recommendedName>
    <alternativeName>
        <fullName evidence="19">Nicotinamide nucleotide repair protein</fullName>
    </alternativeName>
    <domain>
        <recommendedName>
            <fullName evidence="19">ADP-dependent (S)-NAD(P)H-hydrate dehydratase</fullName>
            <ecNumber evidence="19">4.2.1.136</ecNumber>
        </recommendedName>
        <alternativeName>
            <fullName evidence="19">ADP-dependent NAD(P)HX dehydratase</fullName>
        </alternativeName>
    </domain>
    <domain>
        <recommendedName>
            <fullName evidence="19">NAD(P)H-hydrate epimerase</fullName>
            <ecNumber evidence="19">5.1.99.6</ecNumber>
        </recommendedName>
    </domain>
</protein>
<gene>
    <name evidence="18" type="primary">nnrE</name>
    <name evidence="17" type="synonym">nnrD</name>
    <name evidence="22" type="ORF">BKP37_06705</name>
</gene>
<comment type="function">
    <text evidence="18">Catalyzes the epimerization of the S- and R-forms of NAD(P)HX, a damaged form of NAD(P)H that is a result of enzymatic or heat-dependent hydration. This is a prerequisite for the S-specific NAD(P)H-hydrate dehydratase to allow the repair of both epimers of NAD(P)HX.</text>
</comment>
<keyword evidence="11 18" id="KW-0413">Isomerase</keyword>
<dbReference type="AlphaFoldDB" id="A0A1S2LSJ5"/>
<dbReference type="EC" id="5.1.99.6" evidence="19"/>
<dbReference type="PROSITE" id="PS01049">
    <property type="entry name" value="YJEF_C_1"/>
    <property type="match status" value="1"/>
</dbReference>
<dbReference type="InterPro" id="IPR029056">
    <property type="entry name" value="Ribokinase-like"/>
</dbReference>
<evidence type="ECO:0000259" key="20">
    <source>
        <dbReference type="PROSITE" id="PS51383"/>
    </source>
</evidence>
<dbReference type="Proteomes" id="UP000179524">
    <property type="component" value="Unassembled WGS sequence"/>
</dbReference>
<evidence type="ECO:0000256" key="9">
    <source>
        <dbReference type="ARBA" id="ARBA00022958"/>
    </source>
</evidence>
<dbReference type="GO" id="GO:0046872">
    <property type="term" value="F:metal ion binding"/>
    <property type="evidence" value="ECO:0007669"/>
    <property type="project" value="UniProtKB-UniRule"/>
</dbReference>
<comment type="catalytic activity">
    <reaction evidence="2 18 19">
        <text>(6R)-NADPHX = (6S)-NADPHX</text>
        <dbReference type="Rhea" id="RHEA:32227"/>
        <dbReference type="ChEBI" id="CHEBI:64076"/>
        <dbReference type="ChEBI" id="CHEBI:64077"/>
        <dbReference type="EC" id="5.1.99.6"/>
    </reaction>
</comment>
<dbReference type="InterPro" id="IPR036652">
    <property type="entry name" value="YjeF_N_dom_sf"/>
</dbReference>
<evidence type="ECO:0000256" key="2">
    <source>
        <dbReference type="ARBA" id="ARBA00000909"/>
    </source>
</evidence>
<dbReference type="Pfam" id="PF03853">
    <property type="entry name" value="YjeF_N"/>
    <property type="match status" value="1"/>
</dbReference>
<feature type="binding site" evidence="17">
    <location>
        <position position="449"/>
    </location>
    <ligand>
        <name>(6S)-NADPHX</name>
        <dbReference type="ChEBI" id="CHEBI:64076"/>
    </ligand>
</feature>